<dbReference type="Gene3D" id="2.40.230.20">
    <property type="entry name" value="Nucleoside-specific channel-forming protein, Tsx-like"/>
    <property type="match status" value="1"/>
</dbReference>
<evidence type="ECO:0000313" key="4">
    <source>
        <dbReference type="Proteomes" id="UP000295611"/>
    </source>
</evidence>
<evidence type="ECO:0000256" key="2">
    <source>
        <dbReference type="SAM" id="SignalP"/>
    </source>
</evidence>
<feature type="chain" id="PRO_5020296637" evidence="2">
    <location>
        <begin position="22"/>
        <end position="268"/>
    </location>
</feature>
<protein>
    <submittedName>
        <fullName evidence="3">Nucleoside-specific channel-forming protein Tsx</fullName>
    </submittedName>
</protein>
<accession>A0A4R7BCT7</accession>
<evidence type="ECO:0000313" key="3">
    <source>
        <dbReference type="EMBL" id="TDR82864.1"/>
    </source>
</evidence>
<proteinExistence type="inferred from homology"/>
<comment type="similarity">
    <text evidence="1">Belongs to the nucleoside-specific channel-forming outer membrane porin (Tsx) (TC 1.B.10) family.</text>
</comment>
<dbReference type="Pfam" id="PF03502">
    <property type="entry name" value="Channel_Tsx"/>
    <property type="match status" value="1"/>
</dbReference>
<evidence type="ECO:0000256" key="1">
    <source>
        <dbReference type="ARBA" id="ARBA00008728"/>
    </source>
</evidence>
<organism evidence="3 4">
    <name type="scientific">Paludibacterium purpuratum</name>
    <dbReference type="NCBI Taxonomy" id="1144873"/>
    <lineage>
        <taxon>Bacteria</taxon>
        <taxon>Pseudomonadati</taxon>
        <taxon>Pseudomonadota</taxon>
        <taxon>Betaproteobacteria</taxon>
        <taxon>Neisseriales</taxon>
        <taxon>Chromobacteriaceae</taxon>
        <taxon>Paludibacterium</taxon>
    </lineage>
</organism>
<keyword evidence="2" id="KW-0732">Signal</keyword>
<dbReference type="Proteomes" id="UP000295611">
    <property type="component" value="Unassembled WGS sequence"/>
</dbReference>
<dbReference type="OrthoDB" id="6474234at2"/>
<dbReference type="InterPro" id="IPR036777">
    <property type="entry name" value="Channel_Tsx-like_sf"/>
</dbReference>
<dbReference type="AlphaFoldDB" id="A0A4R7BCT7"/>
<keyword evidence="4" id="KW-1185">Reference proteome</keyword>
<dbReference type="GO" id="GO:0009279">
    <property type="term" value="C:cell outer membrane"/>
    <property type="evidence" value="ECO:0007669"/>
    <property type="project" value="InterPro"/>
</dbReference>
<dbReference type="EMBL" id="SNZP01000001">
    <property type="protein sequence ID" value="TDR82864.1"/>
    <property type="molecule type" value="Genomic_DNA"/>
</dbReference>
<sequence length="268" mass="30297">MKTLKIALALAMAGGMAAAHADYTFGDVSINQLNWSPSTLDKTQSPTTAFGAKRNFQYLEAEGGAGRSWGDVYGFFDLENWNRHDPQMKSGDQRYTFKVVARFNLTEVAGLPIKLYTHVYDTRDSDTDPQNHFFDQNRVLGLSTDLNFGKVWVHPFLGRHQEMKYGQGTHMNGYMAGYVAGYDFDLFGQSFAVTQWHETEFDRNENHFTGVADPAGVEQKRTGQNGAVSLWWNATKHLTTGVQYRYAVNKLGTSGNEYAWIYTAKYNF</sequence>
<dbReference type="SUPFAM" id="SSF111364">
    <property type="entry name" value="Tsx-like channel"/>
    <property type="match status" value="1"/>
</dbReference>
<dbReference type="RefSeq" id="WP_133678185.1">
    <property type="nucleotide sequence ID" value="NZ_SNZP01000001.1"/>
</dbReference>
<dbReference type="InterPro" id="IPR018013">
    <property type="entry name" value="Channel_Tsx-like"/>
</dbReference>
<gene>
    <name evidence="3" type="ORF">DFP86_101254</name>
</gene>
<name>A0A4R7BCT7_9NEIS</name>
<comment type="caution">
    <text evidence="3">The sequence shown here is derived from an EMBL/GenBank/DDBJ whole genome shotgun (WGS) entry which is preliminary data.</text>
</comment>
<feature type="signal peptide" evidence="2">
    <location>
        <begin position="1"/>
        <end position="21"/>
    </location>
</feature>
<reference evidence="3 4" key="1">
    <citation type="submission" date="2019-03" db="EMBL/GenBank/DDBJ databases">
        <title>Genomic Encyclopedia of Type Strains, Phase III (KMG-III): the genomes of soil and plant-associated and newly described type strains.</title>
        <authorList>
            <person name="Whitman W."/>
        </authorList>
    </citation>
    <scope>NUCLEOTIDE SEQUENCE [LARGE SCALE GENOMIC DNA]</scope>
    <source>
        <strain evidence="3 4">CECT 8976</strain>
    </source>
</reference>